<feature type="domain" description="GH18" evidence="15">
    <location>
        <begin position="1"/>
        <end position="314"/>
    </location>
</feature>
<evidence type="ECO:0000313" key="17">
    <source>
        <dbReference type="Proteomes" id="UP000261600"/>
    </source>
</evidence>
<dbReference type="PROSITE" id="PS51910">
    <property type="entry name" value="GH18_2"/>
    <property type="match status" value="1"/>
</dbReference>
<keyword evidence="6" id="KW-0147">Chitin-binding</keyword>
<evidence type="ECO:0000256" key="1">
    <source>
        <dbReference type="ARBA" id="ARBA00000822"/>
    </source>
</evidence>
<evidence type="ECO:0000256" key="5">
    <source>
        <dbReference type="ARBA" id="ARBA00022525"/>
    </source>
</evidence>
<evidence type="ECO:0000259" key="14">
    <source>
        <dbReference type="PROSITE" id="PS50940"/>
    </source>
</evidence>
<dbReference type="Gene3D" id="3.20.20.80">
    <property type="entry name" value="Glycosidases"/>
    <property type="match status" value="2"/>
</dbReference>
<keyword evidence="5" id="KW-0964">Secreted</keyword>
<dbReference type="GO" id="GO:0000272">
    <property type="term" value="P:polysaccharide catabolic process"/>
    <property type="evidence" value="ECO:0007669"/>
    <property type="project" value="UniProtKB-KW"/>
</dbReference>
<evidence type="ECO:0000256" key="2">
    <source>
        <dbReference type="ARBA" id="ARBA00004613"/>
    </source>
</evidence>
<reference evidence="16" key="2">
    <citation type="submission" date="2025-09" db="UniProtKB">
        <authorList>
            <consortium name="Ensembl"/>
        </authorList>
    </citation>
    <scope>IDENTIFICATION</scope>
</reference>
<dbReference type="InterPro" id="IPR002557">
    <property type="entry name" value="Chitin-bd_dom"/>
</dbReference>
<dbReference type="SUPFAM" id="SSF57625">
    <property type="entry name" value="Invertebrate chitin-binding proteins"/>
    <property type="match status" value="1"/>
</dbReference>
<dbReference type="FunFam" id="3.10.50.10:FF:000001">
    <property type="entry name" value="Chitinase 3-like 1"/>
    <property type="match status" value="1"/>
</dbReference>
<evidence type="ECO:0000256" key="6">
    <source>
        <dbReference type="ARBA" id="ARBA00022669"/>
    </source>
</evidence>
<evidence type="ECO:0000256" key="3">
    <source>
        <dbReference type="ARBA" id="ARBA00009121"/>
    </source>
</evidence>
<evidence type="ECO:0000256" key="12">
    <source>
        <dbReference type="ARBA" id="ARBA00023295"/>
    </source>
</evidence>
<feature type="domain" description="Chitin-binding type-2" evidence="14">
    <location>
        <begin position="356"/>
        <end position="405"/>
    </location>
</feature>
<dbReference type="GO" id="GO:0008843">
    <property type="term" value="F:endochitinase activity"/>
    <property type="evidence" value="ECO:0007669"/>
    <property type="project" value="UniProtKB-EC"/>
</dbReference>
<organism evidence="16 17">
    <name type="scientific">Monopterus albus</name>
    <name type="common">Swamp eel</name>
    <dbReference type="NCBI Taxonomy" id="43700"/>
    <lineage>
        <taxon>Eukaryota</taxon>
        <taxon>Metazoa</taxon>
        <taxon>Chordata</taxon>
        <taxon>Craniata</taxon>
        <taxon>Vertebrata</taxon>
        <taxon>Euteleostomi</taxon>
        <taxon>Actinopterygii</taxon>
        <taxon>Neopterygii</taxon>
        <taxon>Teleostei</taxon>
        <taxon>Neoteleostei</taxon>
        <taxon>Acanthomorphata</taxon>
        <taxon>Anabantaria</taxon>
        <taxon>Synbranchiformes</taxon>
        <taxon>Synbranchidae</taxon>
        <taxon>Monopterus</taxon>
    </lineage>
</organism>
<dbReference type="SUPFAM" id="SSF54556">
    <property type="entry name" value="Chitinase insertion domain"/>
    <property type="match status" value="1"/>
</dbReference>
<dbReference type="Gene3D" id="2.170.140.10">
    <property type="entry name" value="Chitin binding domain"/>
    <property type="match status" value="1"/>
</dbReference>
<evidence type="ECO:0000256" key="9">
    <source>
        <dbReference type="ARBA" id="ARBA00023024"/>
    </source>
</evidence>
<keyword evidence="9" id="KW-0146">Chitin degradation</keyword>
<dbReference type="InterPro" id="IPR050314">
    <property type="entry name" value="Glycosyl_Hydrlase_18"/>
</dbReference>
<evidence type="ECO:0000256" key="10">
    <source>
        <dbReference type="ARBA" id="ARBA00023157"/>
    </source>
</evidence>
<dbReference type="PANTHER" id="PTHR11177:SF379">
    <property type="entry name" value="CHITINASE"/>
    <property type="match status" value="1"/>
</dbReference>
<dbReference type="FunFam" id="2.170.140.10:FF:000001">
    <property type="entry name" value="Acidic mammalian chitinase"/>
    <property type="match status" value="1"/>
</dbReference>
<evidence type="ECO:0000256" key="7">
    <source>
        <dbReference type="ARBA" id="ARBA00022729"/>
    </source>
</evidence>
<dbReference type="InterPro" id="IPR017853">
    <property type="entry name" value="GH"/>
</dbReference>
<evidence type="ECO:0000256" key="11">
    <source>
        <dbReference type="ARBA" id="ARBA00023277"/>
    </source>
</evidence>
<dbReference type="Ensembl" id="ENSMALT00000016375.1">
    <property type="protein sequence ID" value="ENSMALP00000016052.1"/>
    <property type="gene ID" value="ENSMALG00000011232.1"/>
</dbReference>
<keyword evidence="7" id="KW-0732">Signal</keyword>
<dbReference type="Gene3D" id="3.10.50.10">
    <property type="match status" value="1"/>
</dbReference>
<dbReference type="InterPro" id="IPR036508">
    <property type="entry name" value="Chitin-bd_dom_sf"/>
</dbReference>
<keyword evidence="10" id="KW-1015">Disulfide bond</keyword>
<dbReference type="FunFam" id="3.20.20.80:FF:000081">
    <property type="entry name" value="Chitinase 1"/>
    <property type="match status" value="1"/>
</dbReference>
<dbReference type="GO" id="GO:0005576">
    <property type="term" value="C:extracellular region"/>
    <property type="evidence" value="ECO:0007669"/>
    <property type="project" value="UniProtKB-SubCell"/>
</dbReference>
<dbReference type="SUPFAM" id="SSF51445">
    <property type="entry name" value="(Trans)glycosidases"/>
    <property type="match status" value="1"/>
</dbReference>
<sequence>MSKLILLADTSTRLVCYFTNWSQYRTGDGKFMPSNIDPNLCTHLIYAFSGINEENELVTTEWNDEELYKAFNGLKQRNPNLKTLLAELLEAYKAEGAATGKPRLLTSAAVSAAKGTVDAGYEIAEISKYLDFINVMTYDFHGSWESVTGHHSPLCKGSNDTGDHVYLNTDFAMRYWQEKGTPVEKLNMGFATYGRTFRLSTESSQVGAPTSGPAAAGVFTKEAGFWSYYELCTFLRGASVRLIEEQKVPYATKENEWVGYDNQESFETKVHYLKCNRFGGAFVWALDLDDFNGQFCGQGNYTLISHLHSLLASDLPSPPTSHTFSNQSTLCTCNDQLHSRPHPRPTITTSSRIPDNSFCATKADGIYVKLDAPGSFYSCANGITWILHCPDNLVFRESCKCCDWP</sequence>
<evidence type="ECO:0000256" key="13">
    <source>
        <dbReference type="ARBA" id="ARBA00023326"/>
    </source>
</evidence>
<reference evidence="16" key="1">
    <citation type="submission" date="2025-08" db="UniProtKB">
        <authorList>
            <consortium name="Ensembl"/>
        </authorList>
    </citation>
    <scope>IDENTIFICATION</scope>
</reference>
<dbReference type="InterPro" id="IPR001223">
    <property type="entry name" value="Glyco_hydro18_cat"/>
</dbReference>
<keyword evidence="17" id="KW-1185">Reference proteome</keyword>
<dbReference type="Pfam" id="PF01607">
    <property type="entry name" value="CBM_14"/>
    <property type="match status" value="1"/>
</dbReference>
<evidence type="ECO:0000256" key="8">
    <source>
        <dbReference type="ARBA" id="ARBA00022801"/>
    </source>
</evidence>
<comment type="subcellular location">
    <subcellularLocation>
        <location evidence="2">Secreted</location>
    </subcellularLocation>
</comment>
<keyword evidence="8" id="KW-0378">Hydrolase</keyword>
<dbReference type="STRING" id="43700.ENSMALP00000016052"/>
<evidence type="ECO:0000313" key="16">
    <source>
        <dbReference type="Ensembl" id="ENSMALP00000016052.1"/>
    </source>
</evidence>
<comment type="catalytic activity">
    <reaction evidence="1">
        <text>Random endo-hydrolysis of N-acetyl-beta-D-glucosaminide (1-&gt;4)-beta-linkages in chitin and chitodextrins.</text>
        <dbReference type="EC" id="3.2.1.14"/>
    </reaction>
</comment>
<accession>A0A3Q3JNT1</accession>
<dbReference type="EC" id="3.2.1.14" evidence="4"/>
<dbReference type="PANTHER" id="PTHR11177">
    <property type="entry name" value="CHITINASE"/>
    <property type="match status" value="1"/>
</dbReference>
<dbReference type="GO" id="GO:0006032">
    <property type="term" value="P:chitin catabolic process"/>
    <property type="evidence" value="ECO:0007669"/>
    <property type="project" value="UniProtKB-KW"/>
</dbReference>
<comment type="similarity">
    <text evidence="3">Belongs to the glycosyl hydrolase 18 family. Chitinase class II subfamily.</text>
</comment>
<protein>
    <recommendedName>
        <fullName evidence="4">chitinase</fullName>
        <ecNumber evidence="4">3.2.1.14</ecNumber>
    </recommendedName>
</protein>
<dbReference type="PROSITE" id="PS50940">
    <property type="entry name" value="CHIT_BIND_II"/>
    <property type="match status" value="1"/>
</dbReference>
<dbReference type="Pfam" id="PF00704">
    <property type="entry name" value="Glyco_hydro_18"/>
    <property type="match status" value="1"/>
</dbReference>
<dbReference type="InterPro" id="IPR011583">
    <property type="entry name" value="Chitinase_II/V-like_cat"/>
</dbReference>
<dbReference type="SMART" id="SM00636">
    <property type="entry name" value="Glyco_18"/>
    <property type="match status" value="1"/>
</dbReference>
<dbReference type="InterPro" id="IPR029070">
    <property type="entry name" value="Chitinase_insertion_sf"/>
</dbReference>
<keyword evidence="13" id="KW-0624">Polysaccharide degradation</keyword>
<dbReference type="Proteomes" id="UP000261600">
    <property type="component" value="Unplaced"/>
</dbReference>
<keyword evidence="12" id="KW-0326">Glycosidase</keyword>
<evidence type="ECO:0000256" key="4">
    <source>
        <dbReference type="ARBA" id="ARBA00012729"/>
    </source>
</evidence>
<keyword evidence="11" id="KW-0119">Carbohydrate metabolism</keyword>
<dbReference type="AlphaFoldDB" id="A0A3Q3JNT1"/>
<evidence type="ECO:0000259" key="15">
    <source>
        <dbReference type="PROSITE" id="PS51910"/>
    </source>
</evidence>
<dbReference type="GO" id="GO:0008061">
    <property type="term" value="F:chitin binding"/>
    <property type="evidence" value="ECO:0007669"/>
    <property type="project" value="UniProtKB-KW"/>
</dbReference>
<proteinExistence type="inferred from homology"/>
<name>A0A3Q3JNT1_MONAL</name>